<keyword evidence="2" id="KW-1185">Reference proteome</keyword>
<accession>K1W614</accession>
<dbReference type="SUPFAM" id="SSF52047">
    <property type="entry name" value="RNI-like"/>
    <property type="match status" value="1"/>
</dbReference>
<protein>
    <submittedName>
        <fullName evidence="1">Uncharacterized protein</fullName>
    </submittedName>
</protein>
<organism evidence="1 2">
    <name type="scientific">Marssonina brunnea f. sp. multigermtubi (strain MB_m1)</name>
    <name type="common">Marssonina leaf spot fungus</name>
    <dbReference type="NCBI Taxonomy" id="1072389"/>
    <lineage>
        <taxon>Eukaryota</taxon>
        <taxon>Fungi</taxon>
        <taxon>Dikarya</taxon>
        <taxon>Ascomycota</taxon>
        <taxon>Pezizomycotina</taxon>
        <taxon>Leotiomycetes</taxon>
        <taxon>Helotiales</taxon>
        <taxon>Drepanopezizaceae</taxon>
        <taxon>Drepanopeziza</taxon>
    </lineage>
</organism>
<reference evidence="1 2" key="1">
    <citation type="journal article" date="2012" name="BMC Genomics">
        <title>Sequencing the genome of Marssonina brunnea reveals fungus-poplar co-evolution.</title>
        <authorList>
            <person name="Zhu S."/>
            <person name="Cao Y.-Z."/>
            <person name="Jiang C."/>
            <person name="Tan B.-Y."/>
            <person name="Wang Z."/>
            <person name="Feng S."/>
            <person name="Zhang L."/>
            <person name="Su X.-H."/>
            <person name="Brejova B."/>
            <person name="Vinar T."/>
            <person name="Xu M."/>
            <person name="Wang M.-X."/>
            <person name="Zhang S.-G."/>
            <person name="Huang M.-R."/>
            <person name="Wu R."/>
            <person name="Zhou Y."/>
        </authorList>
    </citation>
    <scope>NUCLEOTIDE SEQUENCE [LARGE SCALE GENOMIC DNA]</scope>
    <source>
        <strain evidence="1 2">MB_m1</strain>
    </source>
</reference>
<proteinExistence type="predicted"/>
<evidence type="ECO:0000313" key="2">
    <source>
        <dbReference type="Proteomes" id="UP000006753"/>
    </source>
</evidence>
<dbReference type="eggNOG" id="ENOG502SX0G">
    <property type="taxonomic scope" value="Eukaryota"/>
</dbReference>
<evidence type="ECO:0000313" key="1">
    <source>
        <dbReference type="EMBL" id="EKD12395.1"/>
    </source>
</evidence>
<name>K1W614_MARBU</name>
<sequence length="575" mass="65880">MSNNQESRDLDSCTLISSDLEDIKSVRASWRPLHDIASKYLCKPTFVFRRDRKDFERFGELMKNPCIIEGIETLRFEIGEMGLFFMANWLGSSYSFMNNYYQSMIDQGRRDDGVLTKLNSQIENASLEYAKWNISVHWAHQNYQDAHRLTQILNSAIAVKNIQVTRKSITWANEDLLDSWKQGTHTAYMQKANEEFKTLLLCIQGSNRELQSLKHDEVPVTFFSSLDLETFIPAFHHLRTIHLSLNATETPKKVFWTGLGTVLCAIPGLEDLRLGFSPLEGCDSDMNLGTWQNSNDPGDWYVPLRKVFGDHTWKRLKKLRLEGMVFCEEGLSGFLGRHATLKNLELSGMALWQGSFEGLFHHLRNALSLESCHVWGLFLGLQTSHEAWFICPSHLIFTTETEIWPASFTSHMQGIFQRSRRSTPRCLRPDLGSKLEEFLVSDGVWPMEMGDTVPEHIRKQPFRPDPSNKDEICQKWDSDLASEQADNRWEHGWGVDGDLNYATQEEILEVYSREGYDTYGFDKAGYDAGGIHHTKAAVPNWPNLDEPLHEATARRTVLAMIRDHIARIAHVVTGG</sequence>
<dbReference type="InterPro" id="IPR032675">
    <property type="entry name" value="LRR_dom_sf"/>
</dbReference>
<dbReference type="InParanoid" id="K1W614"/>
<dbReference type="KEGG" id="mbe:MBM_09429"/>
<dbReference type="Proteomes" id="UP000006753">
    <property type="component" value="Unassembled WGS sequence"/>
</dbReference>
<dbReference type="AlphaFoldDB" id="K1W614"/>
<dbReference type="EMBL" id="JH921458">
    <property type="protein sequence ID" value="EKD12395.1"/>
    <property type="molecule type" value="Genomic_DNA"/>
</dbReference>
<gene>
    <name evidence="1" type="ORF">MBM_09429</name>
</gene>
<dbReference type="OrthoDB" id="5422579at2759"/>
<dbReference type="HOGENOM" id="CLU_474128_0_0_1"/>
<dbReference type="Gene3D" id="3.80.10.10">
    <property type="entry name" value="Ribonuclease Inhibitor"/>
    <property type="match status" value="1"/>
</dbReference>